<dbReference type="InParanoid" id="B3RSC0"/>
<dbReference type="InterPro" id="IPR006775">
    <property type="entry name" value="GH116_catalytic"/>
</dbReference>
<dbReference type="InterPro" id="IPR052566">
    <property type="entry name" value="Non-lysos_glucosylceramidase"/>
</dbReference>
<evidence type="ECO:0000259" key="4">
    <source>
        <dbReference type="Pfam" id="PF12215"/>
    </source>
</evidence>
<dbReference type="EC" id="3.2.1.45" evidence="1"/>
<dbReference type="PANTHER" id="PTHR12654:SF0">
    <property type="entry name" value="NON-LYSOSOMAL GLUCOSYLCERAMIDASE"/>
    <property type="match status" value="1"/>
</dbReference>
<evidence type="ECO:0000256" key="2">
    <source>
        <dbReference type="SAM" id="MobiDB-lite"/>
    </source>
</evidence>
<feature type="region of interest" description="Disordered" evidence="2">
    <location>
        <begin position="216"/>
        <end position="237"/>
    </location>
</feature>
<protein>
    <recommendedName>
        <fullName evidence="1">Non-lysosomal glucosylceramidase</fullName>
        <shortName evidence="1">NLGase</shortName>
        <ecNumber evidence="1">3.2.1.45</ecNumber>
    </recommendedName>
</protein>
<comment type="function">
    <text evidence="1">Non-lysosomal glucosylceramidase that catalyzes the hydrolysis of glucosylceramide (GlcCer) to free glucose and ceramide.</text>
</comment>
<keyword evidence="6" id="KW-1185">Reference proteome</keyword>
<dbReference type="GeneID" id="6751699"/>
<dbReference type="GO" id="GO:0016020">
    <property type="term" value="C:membrane"/>
    <property type="evidence" value="ECO:0007669"/>
    <property type="project" value="InterPro"/>
</dbReference>
<dbReference type="GO" id="GO:0008422">
    <property type="term" value="F:beta-glucosidase activity"/>
    <property type="evidence" value="ECO:0000318"/>
    <property type="project" value="GO_Central"/>
</dbReference>
<dbReference type="RefSeq" id="XP_002111026.1">
    <property type="nucleotide sequence ID" value="XM_002110990.1"/>
</dbReference>
<dbReference type="PIRSF" id="PIRSF028944">
    <property type="entry name" value="Beta_gluc_GBA2"/>
    <property type="match status" value="1"/>
</dbReference>
<feature type="domain" description="Glycosyl-hydrolase family 116 catalytic region" evidence="3">
    <location>
        <begin position="461"/>
        <end position="826"/>
    </location>
</feature>
<dbReference type="InterPro" id="IPR008928">
    <property type="entry name" value="6-hairpin_glycosidase_sf"/>
</dbReference>
<dbReference type="PANTHER" id="PTHR12654">
    <property type="entry name" value="BILE ACID BETA-GLUCOSIDASE-RELATED"/>
    <property type="match status" value="1"/>
</dbReference>
<keyword evidence="1" id="KW-0472">Membrane</keyword>
<sequence>MAGHYGWKVNLDHKFKQDAFRFGDVRPKQVLVSLKMGLRYGMYILHNRFHSREPFIDLFGKRQVDRLYGVPIGGLGCGTIMRGWNGQFCRWQLRPGWYTYDIVHADQFTVSIRKNGEPSYQQVLSPCRPSSAQLGDWFWGYHGSQATYRALYPRAWTTYNLPGQNVTLTCRQISPIIPHNYKDSCLPVGCFIWEIDNQSDDEIEVSIMFTFQNGDGSEHDSAGGHQNETFTRSSNENMNNSKISGVLLHHRASLQPCTFTICAKECPETGDYPAVSVSNSVSFDPKGSGREISRQLLSHGKLENSSNTKATQSPVSKKGEIIGAAVATTAIVKPQGKAKMEFALTWDQPEVYFDAKEIKYRRRYTRFFNPNGSHRAADLAVYALQNVKSWEEKIDQWQSPILENESYPDWYKSAIFNELYYMSDSGSIWAETDGDEDDETNLASCLKEVPGKGKQIHKEYGRFAYLEGHEYLMYNTYDVHFYASFALAQLWPMIELSIQYDFAASIMHEDPELRLIMWTGLRKPRKSYGFVPHDIGEPCDEPWKRINAYCISDVQDWTDLNTKFVLQIYRDYCATGNLEFLKDMWPCAKHVMETAISQDTDGDGIIDNNGADQTYDVWRMYGASAYCGGIFLAALYIMYKIADLIGCKEDKAKYSKILLRGRDSFQQKLWNGDYYLYDSSKGNHSDSIMADQMCGHWYLQACGLVNNNEDDIFPKSQVDKALRKVFDYNVMKFMNGTWGAVNGMKPNGEIDTSSVQSEEVWTGVTYALAANLIQQGMIKEGFKVAEGMYDTTFNVMGLGFQTPEAYYKINRYRCTGYMRPLSIWAIEWAFNHVFKKNTKKITK</sequence>
<dbReference type="EMBL" id="DS985243">
    <property type="protein sequence ID" value="EDV27030.1"/>
    <property type="molecule type" value="Genomic_DNA"/>
</dbReference>
<comment type="similarity">
    <text evidence="1">Belongs to the non-lysosomal glucosylceramidase family.</text>
</comment>
<name>B3RSC0_TRIAD</name>
<evidence type="ECO:0000259" key="3">
    <source>
        <dbReference type="Pfam" id="PF04685"/>
    </source>
</evidence>
<dbReference type="FunCoup" id="B3RSC0">
    <property type="interactions" value="1008"/>
</dbReference>
<dbReference type="GO" id="GO:0006680">
    <property type="term" value="P:glucosylceramide catabolic process"/>
    <property type="evidence" value="ECO:0007669"/>
    <property type="project" value="InterPro"/>
</dbReference>
<dbReference type="CTD" id="6751699"/>
<dbReference type="Pfam" id="PF04685">
    <property type="entry name" value="DUF608"/>
    <property type="match status" value="1"/>
</dbReference>
<dbReference type="OrthoDB" id="730489at2759"/>
<keyword evidence="1" id="KW-0326">Glycosidase</keyword>
<keyword evidence="1" id="KW-0443">Lipid metabolism</keyword>
<evidence type="ECO:0000313" key="5">
    <source>
        <dbReference type="EMBL" id="EDV27030.1"/>
    </source>
</evidence>
<dbReference type="eggNOG" id="KOG2119">
    <property type="taxonomic scope" value="Eukaryota"/>
</dbReference>
<dbReference type="Proteomes" id="UP000009022">
    <property type="component" value="Unassembled WGS sequence"/>
</dbReference>
<feature type="domain" description="Glycosyl-hydrolase family 116 N-terminal" evidence="4">
    <location>
        <begin position="69"/>
        <end position="390"/>
    </location>
</feature>
<dbReference type="Pfam" id="PF12215">
    <property type="entry name" value="Glyco_hydr_116N"/>
    <property type="match status" value="1"/>
</dbReference>
<dbReference type="PhylomeDB" id="B3RSC0"/>
<gene>
    <name evidence="5" type="ORF">TRIADDRAFT_54543</name>
</gene>
<keyword evidence="1" id="KW-0378">Hydrolase</keyword>
<dbReference type="InterPro" id="IPR012341">
    <property type="entry name" value="6hp_glycosidase-like_sf"/>
</dbReference>
<dbReference type="AlphaFoldDB" id="B3RSC0"/>
<dbReference type="OMA" id="HDLGAPN"/>
<evidence type="ECO:0000256" key="1">
    <source>
        <dbReference type="PIRNR" id="PIRNR028944"/>
    </source>
</evidence>
<dbReference type="STRING" id="10228.B3RSC0"/>
<reference evidence="5 6" key="1">
    <citation type="journal article" date="2008" name="Nature">
        <title>The Trichoplax genome and the nature of placozoans.</title>
        <authorList>
            <person name="Srivastava M."/>
            <person name="Begovic E."/>
            <person name="Chapman J."/>
            <person name="Putnam N.H."/>
            <person name="Hellsten U."/>
            <person name="Kawashima T."/>
            <person name="Kuo A."/>
            <person name="Mitros T."/>
            <person name="Salamov A."/>
            <person name="Carpenter M.L."/>
            <person name="Signorovitch A.Y."/>
            <person name="Moreno M.A."/>
            <person name="Kamm K."/>
            <person name="Grimwood J."/>
            <person name="Schmutz J."/>
            <person name="Shapiro H."/>
            <person name="Grigoriev I.V."/>
            <person name="Buss L.W."/>
            <person name="Schierwater B."/>
            <person name="Dellaporta S.L."/>
            <person name="Rokhsar D.S."/>
        </authorList>
    </citation>
    <scope>NUCLEOTIDE SEQUENCE [LARGE SCALE GENOMIC DNA]</scope>
    <source>
        <strain evidence="5 6">Grell-BS-1999</strain>
    </source>
</reference>
<dbReference type="GO" id="GO:0005975">
    <property type="term" value="P:carbohydrate metabolic process"/>
    <property type="evidence" value="ECO:0007669"/>
    <property type="project" value="InterPro"/>
</dbReference>
<dbReference type="HOGENOM" id="CLU_006322_1_1_1"/>
<organism evidence="5 6">
    <name type="scientific">Trichoplax adhaerens</name>
    <name type="common">Trichoplax reptans</name>
    <dbReference type="NCBI Taxonomy" id="10228"/>
    <lineage>
        <taxon>Eukaryota</taxon>
        <taxon>Metazoa</taxon>
        <taxon>Placozoa</taxon>
        <taxon>Uniplacotomia</taxon>
        <taxon>Trichoplacea</taxon>
        <taxon>Trichoplacidae</taxon>
        <taxon>Trichoplax</taxon>
    </lineage>
</organism>
<dbReference type="Gene3D" id="1.50.10.10">
    <property type="match status" value="1"/>
</dbReference>
<evidence type="ECO:0000313" key="6">
    <source>
        <dbReference type="Proteomes" id="UP000009022"/>
    </source>
</evidence>
<dbReference type="KEGG" id="tad:TRIADDRAFT_54543"/>
<accession>B3RSC0</accession>
<dbReference type="InterPro" id="IPR014551">
    <property type="entry name" value="B_Glucosidase_GBA2-typ"/>
</dbReference>
<dbReference type="GO" id="GO:0004348">
    <property type="term" value="F:glucosylceramidase activity"/>
    <property type="evidence" value="ECO:0007669"/>
    <property type="project" value="UniProtKB-EC"/>
</dbReference>
<dbReference type="InterPro" id="IPR024462">
    <property type="entry name" value="GH116_N"/>
</dbReference>
<proteinExistence type="inferred from homology"/>
<dbReference type="FunFam" id="1.50.10.10:FF:000083">
    <property type="entry name" value="Non-lysosomal glucosylceramidase"/>
    <property type="match status" value="1"/>
</dbReference>
<feature type="compositionally biased region" description="Polar residues" evidence="2">
    <location>
        <begin position="224"/>
        <end position="237"/>
    </location>
</feature>
<dbReference type="SUPFAM" id="SSF48208">
    <property type="entry name" value="Six-hairpin glycosidases"/>
    <property type="match status" value="1"/>
</dbReference>
<comment type="catalytic activity">
    <reaction evidence="1">
        <text>a beta-D-glucosyl-(1&lt;-&gt;1')-N-acylsphing-4-enine + H2O = an N-acylsphing-4-enine + D-glucose</text>
        <dbReference type="Rhea" id="RHEA:13269"/>
        <dbReference type="ChEBI" id="CHEBI:4167"/>
        <dbReference type="ChEBI" id="CHEBI:15377"/>
        <dbReference type="ChEBI" id="CHEBI:22801"/>
        <dbReference type="ChEBI" id="CHEBI:52639"/>
        <dbReference type="EC" id="3.2.1.45"/>
    </reaction>
</comment>